<feature type="binding site" evidence="10">
    <location>
        <position position="341"/>
    </location>
    <ligand>
        <name>Zn(2+)</name>
        <dbReference type="ChEBI" id="CHEBI:29105"/>
        <note>catalytic</note>
    </ligand>
</feature>
<feature type="chain" id="PRO_5043957854" description="Aminopeptidase" evidence="13">
    <location>
        <begin position="20"/>
        <end position="887"/>
    </location>
</feature>
<organism evidence="17 18">
    <name type="scientific">Xanthomonas euvesicatoria</name>
    <dbReference type="NCBI Taxonomy" id="456327"/>
    <lineage>
        <taxon>Bacteria</taxon>
        <taxon>Pseudomonadati</taxon>
        <taxon>Pseudomonadota</taxon>
        <taxon>Gammaproteobacteria</taxon>
        <taxon>Lysobacterales</taxon>
        <taxon>Lysobacteraceae</taxon>
        <taxon>Xanthomonas</taxon>
    </lineage>
</organism>
<dbReference type="InterPro" id="IPR024571">
    <property type="entry name" value="ERAP1-like_C_dom"/>
</dbReference>
<evidence type="ECO:0000256" key="12">
    <source>
        <dbReference type="RuleBase" id="RU364040"/>
    </source>
</evidence>
<evidence type="ECO:0000259" key="14">
    <source>
        <dbReference type="Pfam" id="PF01433"/>
    </source>
</evidence>
<dbReference type="GO" id="GO:0008270">
    <property type="term" value="F:zinc ion binding"/>
    <property type="evidence" value="ECO:0007669"/>
    <property type="project" value="UniProtKB-UniRule"/>
</dbReference>
<dbReference type="GO" id="GO:0042277">
    <property type="term" value="F:peptide binding"/>
    <property type="evidence" value="ECO:0007669"/>
    <property type="project" value="TreeGrafter"/>
</dbReference>
<feature type="binding site" evidence="10">
    <location>
        <position position="360"/>
    </location>
    <ligand>
        <name>Zn(2+)</name>
        <dbReference type="ChEBI" id="CHEBI:29105"/>
        <note>catalytic</note>
    </ligand>
</feature>
<feature type="signal peptide" evidence="13">
    <location>
        <begin position="1"/>
        <end position="19"/>
    </location>
</feature>
<keyword evidence="3 12" id="KW-0031">Aminopeptidase</keyword>
<dbReference type="GO" id="GO:0043171">
    <property type="term" value="P:peptide catabolic process"/>
    <property type="evidence" value="ECO:0007669"/>
    <property type="project" value="TreeGrafter"/>
</dbReference>
<evidence type="ECO:0000256" key="1">
    <source>
        <dbReference type="ARBA" id="ARBA00000098"/>
    </source>
</evidence>
<dbReference type="PANTHER" id="PTHR11533">
    <property type="entry name" value="PROTEASE M1 ZINC METALLOPROTEASE"/>
    <property type="match status" value="1"/>
</dbReference>
<dbReference type="InterPro" id="IPR001930">
    <property type="entry name" value="Peptidase_M1"/>
</dbReference>
<evidence type="ECO:0000256" key="2">
    <source>
        <dbReference type="ARBA" id="ARBA00010136"/>
    </source>
</evidence>
<reference evidence="17 18" key="1">
    <citation type="submission" date="2020-08" db="EMBL/GenBank/DDBJ databases">
        <title>Studying the diversity of plant-associated saprophytic bacteria and their role in host health and plant-pathogen interactions.</title>
        <authorList>
            <person name="Potnis N."/>
        </authorList>
    </citation>
    <scope>NUCLEOTIDE SEQUENCE [LARGE SCALE GENOMIC DNA]</scope>
    <source>
        <strain evidence="17 18">CFBP 7922</strain>
    </source>
</reference>
<evidence type="ECO:0000256" key="9">
    <source>
        <dbReference type="PIRSR" id="PIRSR634016-1"/>
    </source>
</evidence>
<evidence type="ECO:0000256" key="5">
    <source>
        <dbReference type="ARBA" id="ARBA00022723"/>
    </source>
</evidence>
<evidence type="ECO:0000313" key="18">
    <source>
        <dbReference type="Proteomes" id="UP000576603"/>
    </source>
</evidence>
<dbReference type="GO" id="GO:0070006">
    <property type="term" value="F:metalloaminopeptidase activity"/>
    <property type="evidence" value="ECO:0007669"/>
    <property type="project" value="TreeGrafter"/>
</dbReference>
<dbReference type="GO" id="GO:0016020">
    <property type="term" value="C:membrane"/>
    <property type="evidence" value="ECO:0007669"/>
    <property type="project" value="TreeGrafter"/>
</dbReference>
<evidence type="ECO:0000256" key="7">
    <source>
        <dbReference type="ARBA" id="ARBA00022833"/>
    </source>
</evidence>
<dbReference type="Gene3D" id="1.25.50.20">
    <property type="match status" value="1"/>
</dbReference>
<dbReference type="InterPro" id="IPR050344">
    <property type="entry name" value="Peptidase_M1_aminopeptidases"/>
</dbReference>
<dbReference type="Proteomes" id="UP000576603">
    <property type="component" value="Unassembled WGS sequence"/>
</dbReference>
<comment type="caution">
    <text evidence="17">The sequence shown here is derived from an EMBL/GenBank/DDBJ whole genome shotgun (WGS) entry which is preliminary data.</text>
</comment>
<evidence type="ECO:0000259" key="15">
    <source>
        <dbReference type="Pfam" id="PF11838"/>
    </source>
</evidence>
<evidence type="ECO:0000259" key="16">
    <source>
        <dbReference type="Pfam" id="PF17900"/>
    </source>
</evidence>
<accession>A0AAW3UBK7</accession>
<keyword evidence="13" id="KW-0732">Signal</keyword>
<dbReference type="SUPFAM" id="SSF63737">
    <property type="entry name" value="Leukotriene A4 hydrolase N-terminal domain"/>
    <property type="match status" value="1"/>
</dbReference>
<feature type="domain" description="ERAP1-like C-terminal" evidence="15">
    <location>
        <begin position="557"/>
        <end position="854"/>
    </location>
</feature>
<keyword evidence="6 12" id="KW-0378">Hydrolase</keyword>
<keyword evidence="7 10" id="KW-0862">Zinc</keyword>
<feature type="active site" description="Proton acceptor" evidence="9">
    <location>
        <position position="338"/>
    </location>
</feature>
<protein>
    <recommendedName>
        <fullName evidence="12">Aminopeptidase</fullName>
        <ecNumber evidence="12">3.4.11.-</ecNumber>
    </recommendedName>
</protein>
<evidence type="ECO:0000256" key="13">
    <source>
        <dbReference type="SAM" id="SignalP"/>
    </source>
</evidence>
<evidence type="ECO:0000256" key="8">
    <source>
        <dbReference type="ARBA" id="ARBA00023049"/>
    </source>
</evidence>
<evidence type="ECO:0000256" key="11">
    <source>
        <dbReference type="PIRSR" id="PIRSR634016-4"/>
    </source>
</evidence>
<dbReference type="Gene3D" id="1.10.390.10">
    <property type="entry name" value="Neutral Protease Domain 2"/>
    <property type="match status" value="1"/>
</dbReference>
<dbReference type="FunFam" id="1.10.390.10:FF:000006">
    <property type="entry name" value="Puromycin-sensitive aminopeptidase"/>
    <property type="match status" value="1"/>
</dbReference>
<dbReference type="SUPFAM" id="SSF55486">
    <property type="entry name" value="Metalloproteases ('zincins'), catalytic domain"/>
    <property type="match status" value="1"/>
</dbReference>
<feature type="site" description="Transition state stabilizer" evidence="11">
    <location>
        <position position="423"/>
    </location>
</feature>
<name>A0AAW3UBK7_XANEU</name>
<dbReference type="PANTHER" id="PTHR11533:SF174">
    <property type="entry name" value="PUROMYCIN-SENSITIVE AMINOPEPTIDASE-RELATED"/>
    <property type="match status" value="1"/>
</dbReference>
<dbReference type="RefSeq" id="WP_089113280.1">
    <property type="nucleotide sequence ID" value="NZ_JACHNK010000017.1"/>
</dbReference>
<feature type="domain" description="Peptidase M1 membrane alanine aminopeptidase" evidence="14">
    <location>
        <begin position="263"/>
        <end position="470"/>
    </location>
</feature>
<dbReference type="InterPro" id="IPR045357">
    <property type="entry name" value="Aminopeptidase_N-like_N"/>
</dbReference>
<sequence length="887" mass="97721">MRSLLVTAILLALSGTSLVGDAKPVTCQTTAESTTAVTTQLPCTAKPYHYSIDITPHAEAMTFDGKVKIELNVLESTDRLVLHAGKLQIAHSNLQPANGKAQAAQVSMDEAAQTATFSFKARLTPGKYTLSIDYSGVINTQPHGLFALDYVTSQGKRRALYTQFEAADARSFVPSWDEPNYKATFDLAVNAPADQMVVSNMPLAPSTKVAGDLKRFVFRTSPKMSTYLLFMSMGAFERATVKTKTGTEIGVIAQKGKVSQAQFALESGRDVLTEYNDYFGVPYPLPKLDNIAAPGQSQVFGAMENWGAIFTFEKTMLLDPDVSSIYDKQGIFTLAAHEIAHQWFGNLVTMAWWDDLWLNEGFANWMESRTTAKLHPEWDVDRAGAAYKSRAAMLRDGYATTHPVVQPIGSVDQVPQAFDQISYQKGEAVVAMLEDYVGSDTWRGAVRNYIKKYQYDNAITDQLWRQVEAVAPDKRFTQVAHDFTLQSGVPLIKVSADCIGGQTNVTLTQGEYTLDRPAKQPMRWHVPVALRQVGGEQTRVLVDGTAHLKWAGCDKPVLVNAGQKGYFRTLYAPAQFKALSNSYSSLQVVDQLGLLLDTVALSAIGLQPQSDSLDLTTKIAVGATPDLWDTMVDTFDGVDDMFKHDTAGSTAWRAYARPRLSEEFSALGWDDRDGDSAQIKKLRGRLLISLSGMEDASVIAEARRRFAVMQKEPTSFSPDVRKRVLNIAARNADDAIWEALHGLAKKEKSSMVRDLYYSLLATVKNDDLAQRALDMALTSEPGTTLGGTMIRIVADTHPELALNFALAHREKINTMVGPNVSAGYFPRLGSTSTELKTAEKIKDYADKYLTPTTRSDADTIMKAIQTRAKLQATQLPQVLSWLKEQDK</sequence>
<dbReference type="InterPro" id="IPR027268">
    <property type="entry name" value="Peptidase_M4/M1_CTD_sf"/>
</dbReference>
<evidence type="ECO:0000313" key="17">
    <source>
        <dbReference type="EMBL" id="MBB4725971.1"/>
    </source>
</evidence>
<dbReference type="GO" id="GO:0016285">
    <property type="term" value="F:alanyl aminopeptidase activity"/>
    <property type="evidence" value="ECO:0007669"/>
    <property type="project" value="UniProtKB-EC"/>
</dbReference>
<dbReference type="Pfam" id="PF11838">
    <property type="entry name" value="ERAP1_C"/>
    <property type="match status" value="1"/>
</dbReference>
<comment type="cofactor">
    <cofactor evidence="10 12">
        <name>Zn(2+)</name>
        <dbReference type="ChEBI" id="CHEBI:29105"/>
    </cofactor>
    <text evidence="10 12">Binds 1 zinc ion per subunit.</text>
</comment>
<dbReference type="GO" id="GO:0005615">
    <property type="term" value="C:extracellular space"/>
    <property type="evidence" value="ECO:0007669"/>
    <property type="project" value="TreeGrafter"/>
</dbReference>
<evidence type="ECO:0000256" key="6">
    <source>
        <dbReference type="ARBA" id="ARBA00022801"/>
    </source>
</evidence>
<keyword evidence="5 10" id="KW-0479">Metal-binding</keyword>
<keyword evidence="4 12" id="KW-0645">Protease</keyword>
<dbReference type="InterPro" id="IPR014782">
    <property type="entry name" value="Peptidase_M1_dom"/>
</dbReference>
<dbReference type="Pfam" id="PF01433">
    <property type="entry name" value="Peptidase_M1"/>
    <property type="match status" value="1"/>
</dbReference>
<dbReference type="EMBL" id="JACHNL010000017">
    <property type="protein sequence ID" value="MBB4725971.1"/>
    <property type="molecule type" value="Genomic_DNA"/>
</dbReference>
<comment type="catalytic activity">
    <reaction evidence="1">
        <text>Release of an N-terminal amino acid, Xaa-|-Yaa- from a peptide, amide or arylamide. Xaa is preferably Ala, but may be most amino acids including Pro (slow action). When a terminal hydrophobic residue is followed by a prolyl residue, the two may be released as an intact Xaa-Pro dipeptide.</text>
        <dbReference type="EC" id="3.4.11.2"/>
    </reaction>
</comment>
<evidence type="ECO:0000256" key="3">
    <source>
        <dbReference type="ARBA" id="ARBA00022438"/>
    </source>
</evidence>
<evidence type="ECO:0000256" key="4">
    <source>
        <dbReference type="ARBA" id="ARBA00022670"/>
    </source>
</evidence>
<dbReference type="InterPro" id="IPR034016">
    <property type="entry name" value="M1_APN-typ"/>
</dbReference>
<dbReference type="EC" id="3.4.11.-" evidence="12"/>
<gene>
    <name evidence="17" type="ORF">FHY32_004385</name>
</gene>
<feature type="domain" description="Aminopeptidase N-like N-terminal" evidence="16">
    <location>
        <begin position="46"/>
        <end position="228"/>
    </location>
</feature>
<feature type="binding site" evidence="10">
    <location>
        <position position="337"/>
    </location>
    <ligand>
        <name>Zn(2+)</name>
        <dbReference type="ChEBI" id="CHEBI:29105"/>
        <note>catalytic</note>
    </ligand>
</feature>
<dbReference type="Gene3D" id="2.60.40.1910">
    <property type="match status" value="1"/>
</dbReference>
<dbReference type="AlphaFoldDB" id="A0AAW3UBK7"/>
<keyword evidence="8 12" id="KW-0482">Metalloprotease</keyword>
<dbReference type="PRINTS" id="PR00756">
    <property type="entry name" value="ALADIPTASE"/>
</dbReference>
<dbReference type="InterPro" id="IPR042097">
    <property type="entry name" value="Aminopeptidase_N-like_N_sf"/>
</dbReference>
<dbReference type="Pfam" id="PF17900">
    <property type="entry name" value="Peptidase_M1_N"/>
    <property type="match status" value="1"/>
</dbReference>
<proteinExistence type="inferred from homology"/>
<dbReference type="Gene3D" id="2.60.40.1730">
    <property type="entry name" value="tricorn interacting facor f3 domain"/>
    <property type="match status" value="1"/>
</dbReference>
<dbReference type="CDD" id="cd09601">
    <property type="entry name" value="M1_APN-Q_like"/>
    <property type="match status" value="1"/>
</dbReference>
<dbReference type="GO" id="GO:0005737">
    <property type="term" value="C:cytoplasm"/>
    <property type="evidence" value="ECO:0007669"/>
    <property type="project" value="TreeGrafter"/>
</dbReference>
<evidence type="ECO:0000256" key="10">
    <source>
        <dbReference type="PIRSR" id="PIRSR634016-3"/>
    </source>
</evidence>
<dbReference type="GO" id="GO:0006508">
    <property type="term" value="P:proteolysis"/>
    <property type="evidence" value="ECO:0007669"/>
    <property type="project" value="UniProtKB-KW"/>
</dbReference>
<comment type="similarity">
    <text evidence="2 12">Belongs to the peptidase M1 family.</text>
</comment>